<sequence>MNSSAVPPNRRPHPLTLLHAAVIPGARAIMSVMKVVGRKTARLVAGRIVQDIGDEGLSRLPSEAELLERYEVSRPSLREALRILEMYGVISIRPGPGGGTRVNQVASSQFASASSLYFHLLGLTLRNVLNTRLQVEPLMARLASERVKSGIPWDPDEADGIGDNAESGSFHFSVARFTGDPILLLFADGLRSIYVDESADEKIPREELPVSHDQIADAIKSGDSEKAERLMRDHIRSYVDALEKNCPEVLDQVVDWN</sequence>
<gene>
    <name evidence="5" type="ORF">CBI38_30030</name>
</gene>
<dbReference type="AlphaFoldDB" id="A0A2S2C300"/>
<name>A0A2S2C300_9NOCA</name>
<dbReference type="SUPFAM" id="SSF46785">
    <property type="entry name" value="Winged helix' DNA-binding domain"/>
    <property type="match status" value="1"/>
</dbReference>
<evidence type="ECO:0000256" key="1">
    <source>
        <dbReference type="ARBA" id="ARBA00023015"/>
    </source>
</evidence>
<reference evidence="5 6" key="1">
    <citation type="submission" date="2017-05" db="EMBL/GenBank/DDBJ databases">
        <title>Isolation of Rhodococcus sp. S2-17 biodegrading of BP-3.</title>
        <authorList>
            <person name="Lee Y."/>
            <person name="Kim K.H."/>
            <person name="Chun B.H."/>
            <person name="Jung H.S."/>
            <person name="Jeon C.O."/>
        </authorList>
    </citation>
    <scope>NUCLEOTIDE SEQUENCE [LARGE SCALE GENOMIC DNA]</scope>
    <source>
        <strain evidence="5 6">S2-17</strain>
    </source>
</reference>
<dbReference type="KEGG" id="roz:CBI38_30030"/>
<dbReference type="OrthoDB" id="9784718at2"/>
<keyword evidence="6" id="KW-1185">Reference proteome</keyword>
<dbReference type="PANTHER" id="PTHR43537">
    <property type="entry name" value="TRANSCRIPTIONAL REGULATOR, GNTR FAMILY"/>
    <property type="match status" value="1"/>
</dbReference>
<dbReference type="SMART" id="SM00895">
    <property type="entry name" value="FCD"/>
    <property type="match status" value="1"/>
</dbReference>
<evidence type="ECO:0000259" key="4">
    <source>
        <dbReference type="PROSITE" id="PS50949"/>
    </source>
</evidence>
<dbReference type="Proteomes" id="UP000245711">
    <property type="component" value="Chromosome"/>
</dbReference>
<dbReference type="InterPro" id="IPR036388">
    <property type="entry name" value="WH-like_DNA-bd_sf"/>
</dbReference>
<keyword evidence="3" id="KW-0804">Transcription</keyword>
<proteinExistence type="predicted"/>
<dbReference type="InterPro" id="IPR036390">
    <property type="entry name" value="WH_DNA-bd_sf"/>
</dbReference>
<dbReference type="InterPro" id="IPR008920">
    <property type="entry name" value="TF_FadR/GntR_C"/>
</dbReference>
<protein>
    <submittedName>
        <fullName evidence="5">GntR family transcriptional regulator</fullName>
    </submittedName>
</protein>
<dbReference type="PANTHER" id="PTHR43537:SF51">
    <property type="entry name" value="HTH-TYPE TRANSCRIPTIONAL REGULATOR LGOR-RELATED"/>
    <property type="match status" value="1"/>
</dbReference>
<dbReference type="InterPro" id="IPR011711">
    <property type="entry name" value="GntR_C"/>
</dbReference>
<evidence type="ECO:0000313" key="5">
    <source>
        <dbReference type="EMBL" id="AWK75164.1"/>
    </source>
</evidence>
<evidence type="ECO:0000256" key="2">
    <source>
        <dbReference type="ARBA" id="ARBA00023125"/>
    </source>
</evidence>
<dbReference type="EMBL" id="CP021354">
    <property type="protein sequence ID" value="AWK75164.1"/>
    <property type="molecule type" value="Genomic_DNA"/>
</dbReference>
<dbReference type="GO" id="GO:0003700">
    <property type="term" value="F:DNA-binding transcription factor activity"/>
    <property type="evidence" value="ECO:0007669"/>
    <property type="project" value="InterPro"/>
</dbReference>
<keyword evidence="2" id="KW-0238">DNA-binding</keyword>
<dbReference type="PROSITE" id="PS50949">
    <property type="entry name" value="HTH_GNTR"/>
    <property type="match status" value="1"/>
</dbReference>
<organism evidence="5 6">
    <name type="scientific">Rhodococcus oxybenzonivorans</name>
    <dbReference type="NCBI Taxonomy" id="1990687"/>
    <lineage>
        <taxon>Bacteria</taxon>
        <taxon>Bacillati</taxon>
        <taxon>Actinomycetota</taxon>
        <taxon>Actinomycetes</taxon>
        <taxon>Mycobacteriales</taxon>
        <taxon>Nocardiaceae</taxon>
        <taxon>Rhodococcus</taxon>
    </lineage>
</organism>
<dbReference type="SMART" id="SM00345">
    <property type="entry name" value="HTH_GNTR"/>
    <property type="match status" value="1"/>
</dbReference>
<evidence type="ECO:0000256" key="3">
    <source>
        <dbReference type="ARBA" id="ARBA00023163"/>
    </source>
</evidence>
<keyword evidence="1" id="KW-0805">Transcription regulation</keyword>
<feature type="domain" description="HTH gntR-type" evidence="4">
    <location>
        <begin position="34"/>
        <end position="105"/>
    </location>
</feature>
<dbReference type="SUPFAM" id="SSF48008">
    <property type="entry name" value="GntR ligand-binding domain-like"/>
    <property type="match status" value="1"/>
</dbReference>
<dbReference type="Gene3D" id="1.10.10.10">
    <property type="entry name" value="Winged helix-like DNA-binding domain superfamily/Winged helix DNA-binding domain"/>
    <property type="match status" value="1"/>
</dbReference>
<dbReference type="Pfam" id="PF07729">
    <property type="entry name" value="FCD"/>
    <property type="match status" value="1"/>
</dbReference>
<dbReference type="InterPro" id="IPR000524">
    <property type="entry name" value="Tscrpt_reg_HTH_GntR"/>
</dbReference>
<dbReference type="PRINTS" id="PR00035">
    <property type="entry name" value="HTHGNTR"/>
</dbReference>
<dbReference type="Gene3D" id="1.20.120.530">
    <property type="entry name" value="GntR ligand-binding domain-like"/>
    <property type="match status" value="1"/>
</dbReference>
<dbReference type="GO" id="GO:0003677">
    <property type="term" value="F:DNA binding"/>
    <property type="evidence" value="ECO:0007669"/>
    <property type="project" value="UniProtKB-KW"/>
</dbReference>
<dbReference type="Pfam" id="PF00392">
    <property type="entry name" value="GntR"/>
    <property type="match status" value="1"/>
</dbReference>
<evidence type="ECO:0000313" key="6">
    <source>
        <dbReference type="Proteomes" id="UP000245711"/>
    </source>
</evidence>
<accession>A0A2S2C300</accession>